<dbReference type="OrthoDB" id="9801997at2"/>
<dbReference type="PANTHER" id="PTHR33930:SF2">
    <property type="entry name" value="BLR3452 PROTEIN"/>
    <property type="match status" value="1"/>
</dbReference>
<keyword evidence="3" id="KW-1185">Reference proteome</keyword>
<dbReference type="InterPro" id="IPR004675">
    <property type="entry name" value="AhpD_core"/>
</dbReference>
<gene>
    <name evidence="2" type="ORF">FGL86_03445</name>
</gene>
<accession>A0A5B8SPI0</accession>
<dbReference type="PANTHER" id="PTHR33930">
    <property type="entry name" value="ALKYL HYDROPEROXIDE REDUCTASE AHPD"/>
    <property type="match status" value="1"/>
</dbReference>
<dbReference type="KEGG" id="paur:FGL86_03445"/>
<dbReference type="SUPFAM" id="SSF69118">
    <property type="entry name" value="AhpD-like"/>
    <property type="match status" value="1"/>
</dbReference>
<sequence>MDSLFPKPTSALAHQRAELTPEADEAFKAFSKAVFADGALPKKTKQLIAVAVAHVTQCPYCIHGHTQAALKEEATAQEIMEAIWVATEMRAGGAFAHSSLALDTINQHKPSEKT</sequence>
<dbReference type="Pfam" id="PF02627">
    <property type="entry name" value="CMD"/>
    <property type="match status" value="1"/>
</dbReference>
<dbReference type="InterPro" id="IPR003779">
    <property type="entry name" value="CMD-like"/>
</dbReference>
<name>A0A5B8SPI0_9GAMM</name>
<reference evidence="2 3" key="1">
    <citation type="submission" date="2019-06" db="EMBL/GenBank/DDBJ databases">
        <title>Genome analyses of bacteria isolated from kimchi.</title>
        <authorList>
            <person name="Lee S."/>
            <person name="Ahn S."/>
            <person name="Roh S."/>
        </authorList>
    </citation>
    <scope>NUCLEOTIDE SEQUENCE [LARGE SCALE GENOMIC DNA]</scope>
    <source>
        <strain evidence="2 3">CBA4606</strain>
    </source>
</reference>
<evidence type="ECO:0000313" key="2">
    <source>
        <dbReference type="EMBL" id="QEA38221.1"/>
    </source>
</evidence>
<dbReference type="RefSeq" id="WP_147183289.1">
    <property type="nucleotide sequence ID" value="NZ_CP042382.1"/>
</dbReference>
<dbReference type="Gene3D" id="1.20.1290.10">
    <property type="entry name" value="AhpD-like"/>
    <property type="match status" value="1"/>
</dbReference>
<feature type="domain" description="Carboxymuconolactone decarboxylase-like" evidence="1">
    <location>
        <begin position="21"/>
        <end position="102"/>
    </location>
</feature>
<dbReference type="AlphaFoldDB" id="A0A5B8SPI0"/>
<dbReference type="GO" id="GO:0051920">
    <property type="term" value="F:peroxiredoxin activity"/>
    <property type="evidence" value="ECO:0007669"/>
    <property type="project" value="InterPro"/>
</dbReference>
<dbReference type="EMBL" id="CP042382">
    <property type="protein sequence ID" value="QEA38221.1"/>
    <property type="molecule type" value="Genomic_DNA"/>
</dbReference>
<protein>
    <submittedName>
        <fullName evidence="2">Carboxymuconolactone decarboxylase family protein</fullName>
    </submittedName>
</protein>
<evidence type="ECO:0000259" key="1">
    <source>
        <dbReference type="Pfam" id="PF02627"/>
    </source>
</evidence>
<dbReference type="NCBIfam" id="TIGR00778">
    <property type="entry name" value="ahpD_dom"/>
    <property type="match status" value="1"/>
</dbReference>
<dbReference type="Proteomes" id="UP000321272">
    <property type="component" value="Chromosome"/>
</dbReference>
<dbReference type="InterPro" id="IPR029032">
    <property type="entry name" value="AhpD-like"/>
</dbReference>
<evidence type="ECO:0000313" key="3">
    <source>
        <dbReference type="Proteomes" id="UP000321272"/>
    </source>
</evidence>
<proteinExistence type="predicted"/>
<organism evidence="2 3">
    <name type="scientific">Pistricoccus aurantiacus</name>
    <dbReference type="NCBI Taxonomy" id="1883414"/>
    <lineage>
        <taxon>Bacteria</taxon>
        <taxon>Pseudomonadati</taxon>
        <taxon>Pseudomonadota</taxon>
        <taxon>Gammaproteobacteria</taxon>
        <taxon>Oceanospirillales</taxon>
        <taxon>Halomonadaceae</taxon>
        <taxon>Pistricoccus</taxon>
    </lineage>
</organism>